<keyword evidence="4" id="KW-1185">Reference proteome</keyword>
<accession>A0A7G5XCX2</accession>
<dbReference type="AlphaFoldDB" id="A0A7G5XCX2"/>
<evidence type="ECO:0000256" key="1">
    <source>
        <dbReference type="SAM" id="Coils"/>
    </source>
</evidence>
<dbReference type="PROSITE" id="PS51257">
    <property type="entry name" value="PROKAR_LIPOPROTEIN"/>
    <property type="match status" value="1"/>
</dbReference>
<evidence type="ECO:0000313" key="4">
    <source>
        <dbReference type="Proteomes" id="UP000515344"/>
    </source>
</evidence>
<keyword evidence="2" id="KW-0732">Signal</keyword>
<evidence type="ECO:0000313" key="3">
    <source>
        <dbReference type="EMBL" id="QNA43325.1"/>
    </source>
</evidence>
<protein>
    <submittedName>
        <fullName evidence="3">Uncharacterized protein</fullName>
    </submittedName>
</protein>
<dbReference type="KEGG" id="lacs:H4075_14710"/>
<organism evidence="3 4">
    <name type="scientific">Lacibacter sediminis</name>
    <dbReference type="NCBI Taxonomy" id="2760713"/>
    <lineage>
        <taxon>Bacteria</taxon>
        <taxon>Pseudomonadati</taxon>
        <taxon>Bacteroidota</taxon>
        <taxon>Chitinophagia</taxon>
        <taxon>Chitinophagales</taxon>
        <taxon>Chitinophagaceae</taxon>
        <taxon>Lacibacter</taxon>
    </lineage>
</organism>
<proteinExistence type="predicted"/>
<dbReference type="Proteomes" id="UP000515344">
    <property type="component" value="Chromosome"/>
</dbReference>
<feature type="chain" id="PRO_5028855553" evidence="2">
    <location>
        <begin position="21"/>
        <end position="149"/>
    </location>
</feature>
<dbReference type="EMBL" id="CP060007">
    <property type="protein sequence ID" value="QNA43325.1"/>
    <property type="molecule type" value="Genomic_DNA"/>
</dbReference>
<name>A0A7G5XCX2_9BACT</name>
<reference evidence="4" key="1">
    <citation type="submission" date="2020-08" db="EMBL/GenBank/DDBJ databases">
        <title>Lacibacter sp. S13-6-6 genome sequencing.</title>
        <authorList>
            <person name="Jin L."/>
        </authorList>
    </citation>
    <scope>NUCLEOTIDE SEQUENCE [LARGE SCALE GENOMIC DNA]</scope>
    <source>
        <strain evidence="4">S13-6-6</strain>
    </source>
</reference>
<feature type="coiled-coil region" evidence="1">
    <location>
        <begin position="63"/>
        <end position="119"/>
    </location>
</feature>
<dbReference type="RefSeq" id="WP_182801590.1">
    <property type="nucleotide sequence ID" value="NZ_CP060007.1"/>
</dbReference>
<feature type="signal peptide" evidence="2">
    <location>
        <begin position="1"/>
        <end position="20"/>
    </location>
</feature>
<gene>
    <name evidence="3" type="ORF">H4075_14710</name>
</gene>
<sequence length="149" mass="17043">MKKFVYLFSAITLVTGLSMASCNNSTEDGTTENDTKKDTVVIEEKNDVVTIKVATSEEWAAFKADAEAKIEANEKRIAEIKVNMKKPGKLFDKMRAERIEALEQRNRDLRLKITAYETNKTDWEKFKEEFNHDVDELGKAIGDIFTDNK</sequence>
<keyword evidence="1" id="KW-0175">Coiled coil</keyword>
<evidence type="ECO:0000256" key="2">
    <source>
        <dbReference type="SAM" id="SignalP"/>
    </source>
</evidence>